<proteinExistence type="predicted"/>
<feature type="chain" id="PRO_5045314579" evidence="4">
    <location>
        <begin position="18"/>
        <end position="300"/>
    </location>
</feature>
<dbReference type="PANTHER" id="PTHR16423:SF9">
    <property type="entry name" value="TREM-LIKE TRANSCRIPT 4 PROTEIN"/>
    <property type="match status" value="1"/>
</dbReference>
<evidence type="ECO:0000256" key="3">
    <source>
        <dbReference type="ARBA" id="ARBA00023319"/>
    </source>
</evidence>
<dbReference type="InterPro" id="IPR003599">
    <property type="entry name" value="Ig_sub"/>
</dbReference>
<dbReference type="GeneTree" id="ENSGT00940000153835"/>
<accession>A0ABK0L0U4</accession>
<dbReference type="InterPro" id="IPR052314">
    <property type="entry name" value="Immune_rcpt_domain"/>
</dbReference>
<keyword evidence="3" id="KW-0393">Immunoglobulin domain</keyword>
<dbReference type="Pfam" id="PF07686">
    <property type="entry name" value="V-set"/>
    <property type="match status" value="1"/>
</dbReference>
<reference evidence="6" key="2">
    <citation type="submission" date="2025-08" db="UniProtKB">
        <authorList>
            <consortium name="Ensembl"/>
        </authorList>
    </citation>
    <scope>IDENTIFICATION</scope>
    <source>
        <strain evidence="6">Brown Norway</strain>
    </source>
</reference>
<dbReference type="InterPro" id="IPR007110">
    <property type="entry name" value="Ig-like_dom"/>
</dbReference>
<dbReference type="InterPro" id="IPR036179">
    <property type="entry name" value="Ig-like_dom_sf"/>
</dbReference>
<dbReference type="PANTHER" id="PTHR16423">
    <property type="entry name" value="TREM-LIKE TRANSCRIPT PROTEIN"/>
    <property type="match status" value="1"/>
</dbReference>
<reference evidence="6" key="1">
    <citation type="submission" date="2024-01" db="EMBL/GenBank/DDBJ databases">
        <title>GRCr8: a new rat reference genome assembly contstructed from accurate long reads and long range scaffolding.</title>
        <authorList>
            <person name="Doris P.A."/>
            <person name="Kalbfleisch T."/>
            <person name="Li K."/>
            <person name="Howe K."/>
            <person name="Wood J."/>
        </authorList>
    </citation>
    <scope>NUCLEOTIDE SEQUENCE [LARGE SCALE GENOMIC DNA]</scope>
    <source>
        <strain evidence="6">Brown Norway</strain>
    </source>
</reference>
<dbReference type="RGD" id="1587021">
    <property type="gene designation" value="Treml4"/>
</dbReference>
<dbReference type="Gene3D" id="2.60.40.10">
    <property type="entry name" value="Immunoglobulins"/>
    <property type="match status" value="1"/>
</dbReference>
<evidence type="ECO:0000256" key="2">
    <source>
        <dbReference type="ARBA" id="ARBA00023157"/>
    </source>
</evidence>
<sequence length="300" mass="33756">MLLVPLLLVLLVSGVWGSTVISEELHRMVGQSLSVWCQYKPEEGPYVPKTWCRQTSPNRCQRMITTSEPLKAVRELQYMIWDDPESGFFNITMTQLTEEDSAFYWCSLFNASQNIVTVLRNISLVVSPASSTLPSQTIAWLPESTVLTTSPEEITDSSINGSEHRNQSSSSPGWTSLRLLVSLQYGLLLLKGLMLSVFCVLLCWRRGQDTGTTPGTRTTRAESSCSQQVNKQDSCFSCCPIGGDHHWSNSAPYSHWHQDRRIFQEAPIGLHPYRTYTTLRNPNGCFSISRKNTSRTPNPN</sequence>
<reference evidence="6" key="3">
    <citation type="submission" date="2025-09" db="UniProtKB">
        <authorList>
            <consortium name="Ensembl"/>
        </authorList>
    </citation>
    <scope>IDENTIFICATION</scope>
    <source>
        <strain evidence="6">Brown Norway</strain>
    </source>
</reference>
<keyword evidence="1 4" id="KW-0732">Signal</keyword>
<dbReference type="InterPro" id="IPR013783">
    <property type="entry name" value="Ig-like_fold"/>
</dbReference>
<evidence type="ECO:0000313" key="7">
    <source>
        <dbReference type="Proteomes" id="UP000002494"/>
    </source>
</evidence>
<evidence type="ECO:0000256" key="1">
    <source>
        <dbReference type="ARBA" id="ARBA00022729"/>
    </source>
</evidence>
<keyword evidence="2" id="KW-1015">Disulfide bond</keyword>
<evidence type="ECO:0000256" key="4">
    <source>
        <dbReference type="SAM" id="SignalP"/>
    </source>
</evidence>
<protein>
    <submittedName>
        <fullName evidence="6">Triggering receptor expressed on myeloid cells-like 4</fullName>
    </submittedName>
</protein>
<feature type="signal peptide" evidence="4">
    <location>
        <begin position="1"/>
        <end position="17"/>
    </location>
</feature>
<evidence type="ECO:0000259" key="5">
    <source>
        <dbReference type="PROSITE" id="PS50835"/>
    </source>
</evidence>
<dbReference type="Ensembl" id="ENSRNOT00000157486.1">
    <property type="protein sequence ID" value="ENSRNOP00000101812.1"/>
    <property type="gene ID" value="ENSRNOG00000042360.5"/>
</dbReference>
<organism evidence="6 7">
    <name type="scientific">Rattus norvegicus</name>
    <name type="common">Rat</name>
    <dbReference type="NCBI Taxonomy" id="10116"/>
    <lineage>
        <taxon>Eukaryota</taxon>
        <taxon>Metazoa</taxon>
        <taxon>Chordata</taxon>
        <taxon>Craniata</taxon>
        <taxon>Vertebrata</taxon>
        <taxon>Euteleostomi</taxon>
        <taxon>Mammalia</taxon>
        <taxon>Eutheria</taxon>
        <taxon>Euarchontoglires</taxon>
        <taxon>Glires</taxon>
        <taxon>Rodentia</taxon>
        <taxon>Myomorpha</taxon>
        <taxon>Muroidea</taxon>
        <taxon>Muridae</taxon>
        <taxon>Murinae</taxon>
        <taxon>Rattus</taxon>
    </lineage>
</organism>
<dbReference type="InterPro" id="IPR013106">
    <property type="entry name" value="Ig_V-set"/>
</dbReference>
<feature type="domain" description="Ig-like" evidence="5">
    <location>
        <begin position="5"/>
        <end position="123"/>
    </location>
</feature>
<dbReference type="SUPFAM" id="SSF48726">
    <property type="entry name" value="Immunoglobulin"/>
    <property type="match status" value="1"/>
</dbReference>
<evidence type="ECO:0000313" key="6">
    <source>
        <dbReference type="Ensembl" id="ENSRNOP00000101812.1"/>
    </source>
</evidence>
<name>A0ABK0L0U4_RAT</name>
<gene>
    <name evidence="6" type="primary">Treml4</name>
</gene>
<dbReference type="PROSITE" id="PS50835">
    <property type="entry name" value="IG_LIKE"/>
    <property type="match status" value="1"/>
</dbReference>
<dbReference type="Proteomes" id="UP000002494">
    <property type="component" value="Chromosome 9"/>
</dbReference>
<dbReference type="SMART" id="SM00409">
    <property type="entry name" value="IG"/>
    <property type="match status" value="1"/>
</dbReference>
<keyword evidence="7" id="KW-1185">Reference proteome</keyword>